<name>A0AAP0PHK8_9MAGN</name>
<gene>
    <name evidence="1" type="ORF">Scep_010991</name>
</gene>
<sequence>MPHSRRHRCHAPHSRCSLALPLLSPLPASSTPLLASAGRWNRAAGALPLPLWIRATSRAGLAVRDLLVSRKTSSLLPYVDPTAASQAPGWSARPRTAAGIATALSPELRCRAGAHSHRRLSFSLPDLSSPSLSLSPLSEYPSLFVFFMRKETHILEIRAERNSRHIKLIFIQMLSLKLGNAHLDAP</sequence>
<organism evidence="1 2">
    <name type="scientific">Stephania cephalantha</name>
    <dbReference type="NCBI Taxonomy" id="152367"/>
    <lineage>
        <taxon>Eukaryota</taxon>
        <taxon>Viridiplantae</taxon>
        <taxon>Streptophyta</taxon>
        <taxon>Embryophyta</taxon>
        <taxon>Tracheophyta</taxon>
        <taxon>Spermatophyta</taxon>
        <taxon>Magnoliopsida</taxon>
        <taxon>Ranunculales</taxon>
        <taxon>Menispermaceae</taxon>
        <taxon>Menispermoideae</taxon>
        <taxon>Cissampelideae</taxon>
        <taxon>Stephania</taxon>
    </lineage>
</organism>
<protein>
    <submittedName>
        <fullName evidence="1">Uncharacterized protein</fullName>
    </submittedName>
</protein>
<dbReference type="EMBL" id="JBBNAG010000004">
    <property type="protein sequence ID" value="KAK9141310.1"/>
    <property type="molecule type" value="Genomic_DNA"/>
</dbReference>
<comment type="caution">
    <text evidence="1">The sequence shown here is derived from an EMBL/GenBank/DDBJ whole genome shotgun (WGS) entry which is preliminary data.</text>
</comment>
<accession>A0AAP0PHK8</accession>
<dbReference type="AlphaFoldDB" id="A0AAP0PHK8"/>
<dbReference type="Proteomes" id="UP001419268">
    <property type="component" value="Unassembled WGS sequence"/>
</dbReference>
<evidence type="ECO:0000313" key="1">
    <source>
        <dbReference type="EMBL" id="KAK9141310.1"/>
    </source>
</evidence>
<proteinExistence type="predicted"/>
<reference evidence="1 2" key="1">
    <citation type="submission" date="2024-01" db="EMBL/GenBank/DDBJ databases">
        <title>Genome assemblies of Stephania.</title>
        <authorList>
            <person name="Yang L."/>
        </authorList>
    </citation>
    <scope>NUCLEOTIDE SEQUENCE [LARGE SCALE GENOMIC DNA]</scope>
    <source>
        <strain evidence="1">JXDWG</strain>
        <tissue evidence="1">Leaf</tissue>
    </source>
</reference>
<keyword evidence="2" id="KW-1185">Reference proteome</keyword>
<evidence type="ECO:0000313" key="2">
    <source>
        <dbReference type="Proteomes" id="UP001419268"/>
    </source>
</evidence>